<gene>
    <name evidence="1" type="ORF">ABS767_02305</name>
</gene>
<comment type="caution">
    <text evidence="1">The sequence shown here is derived from an EMBL/GenBank/DDBJ whole genome shotgun (WGS) entry which is preliminary data.</text>
</comment>
<sequence length="121" mass="12865">MAEPIATGIAFVREACAGTEVWTIWDGGGLPTAMTRQGETAIPFWSSEWRAWAFIESAAQYGEYHPRNVPLLVFLDELLPAFDSHGLRVGTNWEAPGAVGHDANAAGVAAAIRALKDAGIG</sequence>
<name>A0ABW8YHX5_9SPHN</name>
<reference evidence="1 2" key="1">
    <citation type="submission" date="2024-06" db="EMBL/GenBank/DDBJ databases">
        <authorList>
            <person name="Kaempfer P."/>
            <person name="Viver T."/>
        </authorList>
    </citation>
    <scope>NUCLEOTIDE SEQUENCE [LARGE SCALE GENOMIC DNA]</scope>
    <source>
        <strain evidence="1 2">ST-64</strain>
    </source>
</reference>
<dbReference type="Proteomes" id="UP001629244">
    <property type="component" value="Unassembled WGS sequence"/>
</dbReference>
<evidence type="ECO:0000313" key="2">
    <source>
        <dbReference type="Proteomes" id="UP001629244"/>
    </source>
</evidence>
<organism evidence="1 2">
    <name type="scientific">Sphingomonas plantiphila</name>
    <dbReference type="NCBI Taxonomy" id="3163295"/>
    <lineage>
        <taxon>Bacteria</taxon>
        <taxon>Pseudomonadati</taxon>
        <taxon>Pseudomonadota</taxon>
        <taxon>Alphaproteobacteria</taxon>
        <taxon>Sphingomonadales</taxon>
        <taxon>Sphingomonadaceae</taxon>
        <taxon>Sphingomonas</taxon>
    </lineage>
</organism>
<dbReference type="Pfam" id="PF11042">
    <property type="entry name" value="DUF2750"/>
    <property type="match status" value="1"/>
</dbReference>
<protein>
    <submittedName>
        <fullName evidence="1">DUF2750 domain-containing protein</fullName>
    </submittedName>
</protein>
<evidence type="ECO:0000313" key="1">
    <source>
        <dbReference type="EMBL" id="MFL9839784.1"/>
    </source>
</evidence>
<keyword evidence="2" id="KW-1185">Reference proteome</keyword>
<dbReference type="InterPro" id="IPR021284">
    <property type="entry name" value="DUF2750"/>
</dbReference>
<dbReference type="EMBL" id="JBELQC010000001">
    <property type="protein sequence ID" value="MFL9839784.1"/>
    <property type="molecule type" value="Genomic_DNA"/>
</dbReference>
<dbReference type="RefSeq" id="WP_408076748.1">
    <property type="nucleotide sequence ID" value="NZ_JBELQC010000001.1"/>
</dbReference>
<accession>A0ABW8YHX5</accession>
<proteinExistence type="predicted"/>